<feature type="chain" id="PRO_5009446758" description="FAD-binding PCMH-type domain-containing protein" evidence="5">
    <location>
        <begin position="18"/>
        <end position="529"/>
    </location>
</feature>
<dbReference type="InterPro" id="IPR016166">
    <property type="entry name" value="FAD-bd_PCMH"/>
</dbReference>
<evidence type="ECO:0000256" key="2">
    <source>
        <dbReference type="ARBA" id="ARBA00022630"/>
    </source>
</evidence>
<comment type="similarity">
    <text evidence="1">Belongs to the oxygen-dependent FAD-linked oxidoreductase family.</text>
</comment>
<dbReference type="InterPro" id="IPR050416">
    <property type="entry name" value="FAD-linked_Oxidoreductase"/>
</dbReference>
<name>A0A1E1L695_9HELO</name>
<dbReference type="PANTHER" id="PTHR42973">
    <property type="entry name" value="BINDING OXIDOREDUCTASE, PUTATIVE (AFU_ORTHOLOGUE AFUA_1G17690)-RELATED"/>
    <property type="match status" value="1"/>
</dbReference>
<keyword evidence="8" id="KW-1185">Reference proteome</keyword>
<protein>
    <recommendedName>
        <fullName evidence="6">FAD-binding PCMH-type domain-containing protein</fullName>
    </recommendedName>
</protein>
<dbReference type="InterPro" id="IPR036318">
    <property type="entry name" value="FAD-bd_PCMH-like_sf"/>
</dbReference>
<keyword evidence="3" id="KW-0274">FAD</keyword>
<keyword evidence="4" id="KW-0560">Oxidoreductase</keyword>
<evidence type="ECO:0000256" key="1">
    <source>
        <dbReference type="ARBA" id="ARBA00005466"/>
    </source>
</evidence>
<dbReference type="PROSITE" id="PS51387">
    <property type="entry name" value="FAD_PCMH"/>
    <property type="match status" value="1"/>
</dbReference>
<evidence type="ECO:0000313" key="8">
    <source>
        <dbReference type="Proteomes" id="UP000178912"/>
    </source>
</evidence>
<dbReference type="AlphaFoldDB" id="A0A1E1L695"/>
<dbReference type="GO" id="GO:0016491">
    <property type="term" value="F:oxidoreductase activity"/>
    <property type="evidence" value="ECO:0007669"/>
    <property type="project" value="UniProtKB-KW"/>
</dbReference>
<evidence type="ECO:0000256" key="5">
    <source>
        <dbReference type="SAM" id="SignalP"/>
    </source>
</evidence>
<feature type="signal peptide" evidence="5">
    <location>
        <begin position="1"/>
        <end position="17"/>
    </location>
</feature>
<dbReference type="InterPro" id="IPR016169">
    <property type="entry name" value="FAD-bd_PCMH_sub2"/>
</dbReference>
<dbReference type="OrthoDB" id="2151789at2759"/>
<gene>
    <name evidence="7" type="ORF">RAG0_11855</name>
</gene>
<accession>A0A1E1L695</accession>
<dbReference type="EMBL" id="FJUX01000081">
    <property type="protein sequence ID" value="CZT05981.1"/>
    <property type="molecule type" value="Genomic_DNA"/>
</dbReference>
<evidence type="ECO:0000313" key="7">
    <source>
        <dbReference type="EMBL" id="CZT05981.1"/>
    </source>
</evidence>
<sequence length="529" mass="57026">MKRLILLIALKPLKSLAFGSQAPKDEIPYCCSILAPLKTHVSFPHSPVYVDETTGDLTYWSSFESNLSPACRFSPINTADLALGVGLLASNKCEFAIRSGGHMPFAGASNYDGKGKDGVTIDLSSMNEVQVLDSWAQNGDSRAEKVVKLGPGARWGDVYAKLDPLNVTVPGARVDSVGVGGYLLGGGLSYFAHTVGFACNSVLQYEVVLGNGSVVLADSLHNPDLWLALRGGHNNLGVVSSFIMKPLAIPDGIWAGNAISELRYADQTFDALYHFGEVAGRDGLTTDISGSTSIFYFKSTRSSFISNFLVSSTGIAFPAILANFTSIPQTSNSFRKASLRDLAVELGGSESGAYVRGHRQILGEVTFKNNIEMMKEGRQLFEAAFAPFAEVGGYTQAFILQPLHRAILAASEKMGGNIMGLGAKDGNTVWFAIILTWDDTSFDDAINTATEKFFADFNVAAKRLGVYHPFVYLNYATKDQDPISSYGPVNVQRLEAASRKYDPDQVFQRLVPGGFKLPDGEGNDDDEGH</sequence>
<evidence type="ECO:0000259" key="6">
    <source>
        <dbReference type="PROSITE" id="PS51387"/>
    </source>
</evidence>
<dbReference type="Gene3D" id="3.30.465.10">
    <property type="match status" value="1"/>
</dbReference>
<organism evidence="7 8">
    <name type="scientific">Rhynchosporium agropyri</name>
    <dbReference type="NCBI Taxonomy" id="914238"/>
    <lineage>
        <taxon>Eukaryota</taxon>
        <taxon>Fungi</taxon>
        <taxon>Dikarya</taxon>
        <taxon>Ascomycota</taxon>
        <taxon>Pezizomycotina</taxon>
        <taxon>Leotiomycetes</taxon>
        <taxon>Helotiales</taxon>
        <taxon>Ploettnerulaceae</taxon>
        <taxon>Rhynchosporium</taxon>
    </lineage>
</organism>
<keyword evidence="5" id="KW-0732">Signal</keyword>
<keyword evidence="2" id="KW-0285">Flavoprotein</keyword>
<dbReference type="Proteomes" id="UP000178912">
    <property type="component" value="Unassembled WGS sequence"/>
</dbReference>
<evidence type="ECO:0000256" key="3">
    <source>
        <dbReference type="ARBA" id="ARBA00022827"/>
    </source>
</evidence>
<dbReference type="GO" id="GO:0071949">
    <property type="term" value="F:FAD binding"/>
    <property type="evidence" value="ECO:0007669"/>
    <property type="project" value="InterPro"/>
</dbReference>
<reference evidence="8" key="1">
    <citation type="submission" date="2016-03" db="EMBL/GenBank/DDBJ databases">
        <authorList>
            <person name="Guldener U."/>
        </authorList>
    </citation>
    <scope>NUCLEOTIDE SEQUENCE [LARGE SCALE GENOMIC DNA]</scope>
    <source>
        <strain evidence="8">04CH-RAC-A.6.1</strain>
    </source>
</reference>
<evidence type="ECO:0000256" key="4">
    <source>
        <dbReference type="ARBA" id="ARBA00023002"/>
    </source>
</evidence>
<dbReference type="Pfam" id="PF01565">
    <property type="entry name" value="FAD_binding_4"/>
    <property type="match status" value="1"/>
</dbReference>
<dbReference type="SUPFAM" id="SSF56176">
    <property type="entry name" value="FAD-binding/transporter-associated domain-like"/>
    <property type="match status" value="1"/>
</dbReference>
<proteinExistence type="inferred from homology"/>
<dbReference type="InterPro" id="IPR006094">
    <property type="entry name" value="Oxid_FAD_bind_N"/>
</dbReference>
<dbReference type="PANTHER" id="PTHR42973:SF53">
    <property type="entry name" value="FAD-BINDING PCMH-TYPE DOMAIN-CONTAINING PROTEIN-RELATED"/>
    <property type="match status" value="1"/>
</dbReference>
<feature type="domain" description="FAD-binding PCMH-type" evidence="6">
    <location>
        <begin position="65"/>
        <end position="249"/>
    </location>
</feature>